<evidence type="ECO:0000313" key="2">
    <source>
        <dbReference type="Proteomes" id="UP001501565"/>
    </source>
</evidence>
<protein>
    <recommendedName>
        <fullName evidence="3">Mga helix-turn-helix domain-containing protein</fullName>
    </recommendedName>
</protein>
<gene>
    <name evidence="1" type="ORF">GCM10022277_29010</name>
</gene>
<dbReference type="Proteomes" id="UP001501565">
    <property type="component" value="Unassembled WGS sequence"/>
</dbReference>
<name>A0ABP7MUK9_9GAMM</name>
<reference evidence="2" key="1">
    <citation type="journal article" date="2019" name="Int. J. Syst. Evol. Microbiol.">
        <title>The Global Catalogue of Microorganisms (GCM) 10K type strain sequencing project: providing services to taxonomists for standard genome sequencing and annotation.</title>
        <authorList>
            <consortium name="The Broad Institute Genomics Platform"/>
            <consortium name="The Broad Institute Genome Sequencing Center for Infectious Disease"/>
            <person name="Wu L."/>
            <person name="Ma J."/>
        </authorList>
    </citation>
    <scope>NUCLEOTIDE SEQUENCE [LARGE SCALE GENOMIC DNA]</scope>
    <source>
        <strain evidence="2">JCM 17551</strain>
    </source>
</reference>
<dbReference type="RefSeq" id="WP_344799273.1">
    <property type="nucleotide sequence ID" value="NZ_BAABBN010000007.1"/>
</dbReference>
<evidence type="ECO:0000313" key="1">
    <source>
        <dbReference type="EMBL" id="GAA3930496.1"/>
    </source>
</evidence>
<sequence length="317" mass="37172">MSDIYTTTYKRWKKRDKITAELVQNVPVKKKAFAESGLIEYSSYENTDVTEITSVLADLGSYYYVLLGQAVGESLKEGAFVTTDYEKVYSSLRLLNACHLFWHIYFNETSRGQHKLARIDEYDLFIYVVMSVFYSKKEFATASSIAFYALNKELVFFFGEFRKAATQKFIFKLTAQFHGHTSKEIEQLDLYEPLFDELLNHWDDEDPSLVLNELLLKACYRHTHHSRDGNSKEGFDFEFIGVHHFPLEILFIFRLREWRGLAMPTVEHPIMAPPFNTLPKETEPTYSDELIDGVYARIRHDWPNFDSTLEDVRTLYF</sequence>
<organism evidence="1 2">
    <name type="scientific">Litoribacillus peritrichatus</name>
    <dbReference type="NCBI Taxonomy" id="718191"/>
    <lineage>
        <taxon>Bacteria</taxon>
        <taxon>Pseudomonadati</taxon>
        <taxon>Pseudomonadota</taxon>
        <taxon>Gammaproteobacteria</taxon>
        <taxon>Oceanospirillales</taxon>
        <taxon>Oceanospirillaceae</taxon>
        <taxon>Litoribacillus</taxon>
    </lineage>
</organism>
<keyword evidence="2" id="KW-1185">Reference proteome</keyword>
<accession>A0ABP7MUK9</accession>
<evidence type="ECO:0008006" key="3">
    <source>
        <dbReference type="Google" id="ProtNLM"/>
    </source>
</evidence>
<dbReference type="EMBL" id="BAABBN010000007">
    <property type="protein sequence ID" value="GAA3930496.1"/>
    <property type="molecule type" value="Genomic_DNA"/>
</dbReference>
<comment type="caution">
    <text evidence="1">The sequence shown here is derived from an EMBL/GenBank/DDBJ whole genome shotgun (WGS) entry which is preliminary data.</text>
</comment>
<proteinExistence type="predicted"/>